<proteinExistence type="predicted"/>
<accession>C6HY85</accession>
<dbReference type="AlphaFoldDB" id="C6HY85"/>
<evidence type="ECO:0000256" key="1">
    <source>
        <dbReference type="SAM" id="SignalP"/>
    </source>
</evidence>
<protein>
    <submittedName>
        <fullName evidence="2">Uncharacterized protein</fullName>
    </submittedName>
</protein>
<evidence type="ECO:0000313" key="3">
    <source>
        <dbReference type="Proteomes" id="UP000009374"/>
    </source>
</evidence>
<organism evidence="2 3">
    <name type="scientific">Leptospirillum ferrodiazotrophum</name>
    <dbReference type="NCBI Taxonomy" id="412449"/>
    <lineage>
        <taxon>Bacteria</taxon>
        <taxon>Pseudomonadati</taxon>
        <taxon>Nitrospirota</taxon>
        <taxon>Nitrospiria</taxon>
        <taxon>Nitrospirales</taxon>
        <taxon>Nitrospiraceae</taxon>
        <taxon>Leptospirillum</taxon>
    </lineage>
</organism>
<dbReference type="Proteomes" id="UP000009374">
    <property type="component" value="Unassembled WGS sequence"/>
</dbReference>
<reference evidence="2 3" key="1">
    <citation type="journal article" date="2009" name="Appl. Environ. Microbiol.">
        <title>Community genomic and proteomic analyses of chemoautotrophic iron-oxidizing "Leptospirillum rubarum" (Group II) and "Leptospirillum ferrodiazotrophum" (Group III) bacteria in acid mine drainage biofilms.</title>
        <authorList>
            <person name="Goltsman D.S."/>
            <person name="Denef V.J."/>
            <person name="Singer S.W."/>
            <person name="VerBerkmoes N.C."/>
            <person name="Lefsrud M."/>
            <person name="Mueller R.S."/>
            <person name="Dick G.J."/>
            <person name="Sun C.L."/>
            <person name="Wheeler K.E."/>
            <person name="Zemla A."/>
            <person name="Baker B.J."/>
            <person name="Hauser L."/>
            <person name="Land M."/>
            <person name="Shah M.B."/>
            <person name="Thelen M.P."/>
            <person name="Hettich R.L."/>
            <person name="Banfield J.F."/>
        </authorList>
    </citation>
    <scope>NUCLEOTIDE SEQUENCE [LARGE SCALE GENOMIC DNA]</scope>
</reference>
<feature type="chain" id="PRO_5002966379" evidence="1">
    <location>
        <begin position="23"/>
        <end position="239"/>
    </location>
</feature>
<feature type="signal peptide" evidence="1">
    <location>
        <begin position="1"/>
        <end position="22"/>
    </location>
</feature>
<sequence>MRRFRYLIVLPAIVMAVTISLAVKPGAAKAWVVDEKTNYPVAQVHAQLATLYNQYKTLATEMDSMLADPKVSPARYEAWKKDWSKRMFAAEANLRTFYPYFMPINQHPWTREAAVFTNLQGVREWLWTVEQDKESLVLGKPNFDIDNGAIYPRNIDMYRGFLQKAGGILTGGPFYGNFFKDTQATILANYCVYPEVHGDGSTHMTKLVKPSFHKMGLVNGLKERQEAKNTQAAPASVAR</sequence>
<keyword evidence="1" id="KW-0732">Signal</keyword>
<evidence type="ECO:0000313" key="2">
    <source>
        <dbReference type="EMBL" id="EES52436.1"/>
    </source>
</evidence>
<name>C6HY85_9BACT</name>
<gene>
    <name evidence="2" type="ORF">UBAL3_94170043</name>
</gene>
<dbReference type="EMBL" id="GG693877">
    <property type="protein sequence ID" value="EES52436.1"/>
    <property type="molecule type" value="Genomic_DNA"/>
</dbReference>
<keyword evidence="3" id="KW-1185">Reference proteome</keyword>